<name>A0A8K0NK70_9TREE</name>
<sequence>MSIRSFLASIIGKSSQEAPASIAHTSGSSEVGSDATNNDAETKRAPSIETRSVESDHSVSSTNESIRLDPATGPSIDDLFGLLVTQDLCPAPLKGYSTAEGQWQGISSHLRRMYMGYLSSSEYTGNGSSDENSYLTLQSHPWVLYFGQQLAASFNRTGTNKRLVTLLFRMDGEHRSCAPLDPTQGLQSNHQTLDKKLMEANRGESDNREKAIGDLLRKIPFPSRATPPTVDVIALEDQTAAWCTASNSKMTLYYGVIQQSEASDYESASSVSTDGSWDGLEDDAREYIVHNSYPKGQAAIYRPSDCSPVDLAPTSRRNSCQDGW</sequence>
<gene>
    <name evidence="2" type="ORF">FFLO_06859</name>
</gene>
<feature type="compositionally biased region" description="Polar residues" evidence="1">
    <location>
        <begin position="14"/>
        <end position="39"/>
    </location>
</feature>
<protein>
    <submittedName>
        <fullName evidence="2">Uncharacterized protein</fullName>
    </submittedName>
</protein>
<organism evidence="2 3">
    <name type="scientific">Filobasidium floriforme</name>
    <dbReference type="NCBI Taxonomy" id="5210"/>
    <lineage>
        <taxon>Eukaryota</taxon>
        <taxon>Fungi</taxon>
        <taxon>Dikarya</taxon>
        <taxon>Basidiomycota</taxon>
        <taxon>Agaricomycotina</taxon>
        <taxon>Tremellomycetes</taxon>
        <taxon>Filobasidiales</taxon>
        <taxon>Filobasidiaceae</taxon>
        <taxon>Filobasidium</taxon>
    </lineage>
</organism>
<evidence type="ECO:0000313" key="3">
    <source>
        <dbReference type="Proteomes" id="UP000812966"/>
    </source>
</evidence>
<dbReference type="EMBL" id="JABELV010000274">
    <property type="protein sequence ID" value="KAG7527513.1"/>
    <property type="molecule type" value="Genomic_DNA"/>
</dbReference>
<evidence type="ECO:0000313" key="2">
    <source>
        <dbReference type="EMBL" id="KAG7527513.1"/>
    </source>
</evidence>
<comment type="caution">
    <text evidence="2">The sequence shown here is derived from an EMBL/GenBank/DDBJ whole genome shotgun (WGS) entry which is preliminary data.</text>
</comment>
<keyword evidence="3" id="KW-1185">Reference proteome</keyword>
<reference evidence="2" key="1">
    <citation type="submission" date="2020-04" db="EMBL/GenBank/DDBJ databases">
        <title>Analysis of mating type loci in Filobasidium floriforme.</title>
        <authorList>
            <person name="Nowrousian M."/>
        </authorList>
    </citation>
    <scope>NUCLEOTIDE SEQUENCE</scope>
    <source>
        <strain evidence="2">CBS 6242</strain>
    </source>
</reference>
<dbReference type="AlphaFoldDB" id="A0A8K0NK70"/>
<feature type="compositionally biased region" description="Basic and acidic residues" evidence="1">
    <location>
        <begin position="40"/>
        <end position="57"/>
    </location>
</feature>
<dbReference type="Proteomes" id="UP000812966">
    <property type="component" value="Unassembled WGS sequence"/>
</dbReference>
<evidence type="ECO:0000256" key="1">
    <source>
        <dbReference type="SAM" id="MobiDB-lite"/>
    </source>
</evidence>
<proteinExistence type="predicted"/>
<accession>A0A8K0NK70</accession>
<feature type="region of interest" description="Disordered" evidence="1">
    <location>
        <begin position="14"/>
        <end position="70"/>
    </location>
</feature>